<sequence>MSKNLKTVPDNVIEYQNKEYWEERYSKLESHETFDWFNKTYKELKPLFDIYLPDKNVSILMLGCGNSTLSEDMYDVGYHHITNVDFSETVIENMRFRCKDRTEMSWIVMDVRDLTFQDETFDAVIDKGDVWNPKPEIVENVKKVVDEVVRVLKFDGKVLNHFSNLEIVLEHKNGKIR</sequence>
<dbReference type="SUPFAM" id="SSF53335">
    <property type="entry name" value="S-adenosyl-L-methionine-dependent methyltransferases"/>
    <property type="match status" value="1"/>
</dbReference>
<gene>
    <name evidence="5" type="ORF">FMOSSE_LOCUS8084</name>
</gene>
<reference evidence="5" key="1">
    <citation type="submission" date="2021-06" db="EMBL/GenBank/DDBJ databases">
        <authorList>
            <person name="Kallberg Y."/>
            <person name="Tangrot J."/>
            <person name="Rosling A."/>
        </authorList>
    </citation>
    <scope>NUCLEOTIDE SEQUENCE</scope>
    <source>
        <strain evidence="5">87-6 pot B 2015</strain>
    </source>
</reference>
<dbReference type="CDD" id="cd02440">
    <property type="entry name" value="AdoMet_MTases"/>
    <property type="match status" value="1"/>
</dbReference>
<comment type="caution">
    <text evidence="5">The sequence shown here is derived from an EMBL/GenBank/DDBJ whole genome shotgun (WGS) entry which is preliminary data.</text>
</comment>
<name>A0A9N9G818_FUNMO</name>
<evidence type="ECO:0000259" key="4">
    <source>
        <dbReference type="Pfam" id="PF08241"/>
    </source>
</evidence>
<dbReference type="PANTHER" id="PTHR12176:SF80">
    <property type="entry name" value="EEF1A LYSINE METHYLTRANSFERASE 4"/>
    <property type="match status" value="1"/>
</dbReference>
<organism evidence="5 6">
    <name type="scientific">Funneliformis mosseae</name>
    <name type="common">Endomycorrhizal fungus</name>
    <name type="synonym">Glomus mosseae</name>
    <dbReference type="NCBI Taxonomy" id="27381"/>
    <lineage>
        <taxon>Eukaryota</taxon>
        <taxon>Fungi</taxon>
        <taxon>Fungi incertae sedis</taxon>
        <taxon>Mucoromycota</taxon>
        <taxon>Glomeromycotina</taxon>
        <taxon>Glomeromycetes</taxon>
        <taxon>Glomerales</taxon>
        <taxon>Glomeraceae</taxon>
        <taxon>Funneliformis</taxon>
    </lineage>
</organism>
<dbReference type="Gene3D" id="3.40.50.150">
    <property type="entry name" value="Vaccinia Virus protein VP39"/>
    <property type="match status" value="1"/>
</dbReference>
<dbReference type="Proteomes" id="UP000789375">
    <property type="component" value="Unassembled WGS sequence"/>
</dbReference>
<feature type="domain" description="Methyltransferase type 11" evidence="4">
    <location>
        <begin position="60"/>
        <end position="158"/>
    </location>
</feature>
<dbReference type="PANTHER" id="PTHR12176">
    <property type="entry name" value="SAM-DEPENDENT METHYLTRANSFERASE SUPERFAMILY PROTEIN"/>
    <property type="match status" value="1"/>
</dbReference>
<evidence type="ECO:0000256" key="2">
    <source>
        <dbReference type="ARBA" id="ARBA00022603"/>
    </source>
</evidence>
<keyword evidence="3" id="KW-0808">Transferase</keyword>
<dbReference type="InterPro" id="IPR029063">
    <property type="entry name" value="SAM-dependent_MTases_sf"/>
</dbReference>
<protein>
    <submittedName>
        <fullName evidence="5">11679_t:CDS:1</fullName>
    </submittedName>
</protein>
<proteinExistence type="inferred from homology"/>
<dbReference type="InterPro" id="IPR051419">
    <property type="entry name" value="Lys/N-term_MeTrsfase_sf"/>
</dbReference>
<evidence type="ECO:0000313" key="6">
    <source>
        <dbReference type="Proteomes" id="UP000789375"/>
    </source>
</evidence>
<comment type="similarity">
    <text evidence="1">Belongs to the methyltransferase superfamily.</text>
</comment>
<dbReference type="GO" id="GO:0008757">
    <property type="term" value="F:S-adenosylmethionine-dependent methyltransferase activity"/>
    <property type="evidence" value="ECO:0007669"/>
    <property type="project" value="InterPro"/>
</dbReference>
<evidence type="ECO:0000256" key="1">
    <source>
        <dbReference type="ARBA" id="ARBA00008361"/>
    </source>
</evidence>
<dbReference type="GO" id="GO:0032259">
    <property type="term" value="P:methylation"/>
    <property type="evidence" value="ECO:0007669"/>
    <property type="project" value="UniProtKB-KW"/>
</dbReference>
<accession>A0A9N9G818</accession>
<dbReference type="Pfam" id="PF08241">
    <property type="entry name" value="Methyltransf_11"/>
    <property type="match status" value="1"/>
</dbReference>
<dbReference type="EMBL" id="CAJVPP010002028">
    <property type="protein sequence ID" value="CAG8583853.1"/>
    <property type="molecule type" value="Genomic_DNA"/>
</dbReference>
<dbReference type="InterPro" id="IPR013216">
    <property type="entry name" value="Methyltransf_11"/>
</dbReference>
<dbReference type="AlphaFoldDB" id="A0A9N9G818"/>
<evidence type="ECO:0000313" key="5">
    <source>
        <dbReference type="EMBL" id="CAG8583853.1"/>
    </source>
</evidence>
<keyword evidence="6" id="KW-1185">Reference proteome</keyword>
<evidence type="ECO:0000256" key="3">
    <source>
        <dbReference type="ARBA" id="ARBA00022679"/>
    </source>
</evidence>
<keyword evidence="2" id="KW-0489">Methyltransferase</keyword>